<dbReference type="PANTHER" id="PTHR15710">
    <property type="entry name" value="E3 UBIQUITIN-PROTEIN LIGASE PRAJA"/>
    <property type="match status" value="1"/>
</dbReference>
<feature type="compositionally biased region" description="Pro residues" evidence="5">
    <location>
        <begin position="484"/>
        <end position="497"/>
    </location>
</feature>
<evidence type="ECO:0000313" key="9">
    <source>
        <dbReference type="Proteomes" id="UP000092730"/>
    </source>
</evidence>
<protein>
    <recommendedName>
        <fullName evidence="6">RING-type domain-containing protein</fullName>
    </recommendedName>
</protein>
<organism evidence="7">
    <name type="scientific">Kwoniella bestiolae CBS 10118</name>
    <dbReference type="NCBI Taxonomy" id="1296100"/>
    <lineage>
        <taxon>Eukaryota</taxon>
        <taxon>Fungi</taxon>
        <taxon>Dikarya</taxon>
        <taxon>Basidiomycota</taxon>
        <taxon>Agaricomycotina</taxon>
        <taxon>Tremellomycetes</taxon>
        <taxon>Tremellales</taxon>
        <taxon>Cryptococcaceae</taxon>
        <taxon>Kwoniella</taxon>
    </lineage>
</organism>
<dbReference type="OrthoDB" id="8062037at2759"/>
<feature type="compositionally biased region" description="Basic and acidic residues" evidence="5">
    <location>
        <begin position="773"/>
        <end position="784"/>
    </location>
</feature>
<dbReference type="Proteomes" id="UP000092730">
    <property type="component" value="Chromosome 2"/>
</dbReference>
<gene>
    <name evidence="7" type="ORF">I302_02939</name>
    <name evidence="8" type="ORF">I302_104230</name>
</gene>
<evidence type="ECO:0000256" key="3">
    <source>
        <dbReference type="ARBA" id="ARBA00022833"/>
    </source>
</evidence>
<dbReference type="SUPFAM" id="SSF57850">
    <property type="entry name" value="RING/U-box"/>
    <property type="match status" value="1"/>
</dbReference>
<feature type="region of interest" description="Disordered" evidence="5">
    <location>
        <begin position="585"/>
        <end position="614"/>
    </location>
</feature>
<feature type="region of interest" description="Disordered" evidence="5">
    <location>
        <begin position="757"/>
        <end position="784"/>
    </location>
</feature>
<keyword evidence="9" id="KW-1185">Reference proteome</keyword>
<feature type="compositionally biased region" description="Polar residues" evidence="5">
    <location>
        <begin position="438"/>
        <end position="450"/>
    </location>
</feature>
<feature type="region of interest" description="Disordered" evidence="5">
    <location>
        <begin position="1"/>
        <end position="139"/>
    </location>
</feature>
<evidence type="ECO:0000256" key="1">
    <source>
        <dbReference type="ARBA" id="ARBA00022723"/>
    </source>
</evidence>
<feature type="compositionally biased region" description="Pro residues" evidence="5">
    <location>
        <begin position="379"/>
        <end position="393"/>
    </location>
</feature>
<feature type="compositionally biased region" description="Low complexity" evidence="5">
    <location>
        <begin position="324"/>
        <end position="338"/>
    </location>
</feature>
<feature type="compositionally biased region" description="Polar residues" evidence="5">
    <location>
        <begin position="284"/>
        <end position="304"/>
    </location>
</feature>
<dbReference type="InterPro" id="IPR001841">
    <property type="entry name" value="Znf_RING"/>
</dbReference>
<evidence type="ECO:0000313" key="8">
    <source>
        <dbReference type="EMBL" id="WVW82224.1"/>
    </source>
</evidence>
<feature type="region of interest" description="Disordered" evidence="5">
    <location>
        <begin position="207"/>
        <end position="246"/>
    </location>
</feature>
<reference evidence="8" key="4">
    <citation type="submission" date="2024-02" db="EMBL/GenBank/DDBJ databases">
        <title>Comparative genomics of Cryptococcus and Kwoniella reveals pathogenesis evolution and contrasting modes of karyotype evolution via chromosome fusion or intercentromeric recombination.</title>
        <authorList>
            <person name="Coelho M.A."/>
            <person name="David-Palma M."/>
            <person name="Shea T."/>
            <person name="Bowers K."/>
            <person name="McGinley-Smith S."/>
            <person name="Mohammad A.W."/>
            <person name="Gnirke A."/>
            <person name="Yurkov A.M."/>
            <person name="Nowrousian M."/>
            <person name="Sun S."/>
            <person name="Cuomo C.A."/>
            <person name="Heitman J."/>
        </authorList>
    </citation>
    <scope>NUCLEOTIDE SEQUENCE</scope>
    <source>
        <strain evidence="8">CBS 10118</strain>
    </source>
</reference>
<evidence type="ECO:0000259" key="6">
    <source>
        <dbReference type="PROSITE" id="PS50089"/>
    </source>
</evidence>
<dbReference type="EMBL" id="KI894019">
    <property type="protein sequence ID" value="OCF28088.1"/>
    <property type="molecule type" value="Genomic_DNA"/>
</dbReference>
<keyword evidence="2 4" id="KW-0863">Zinc-finger</keyword>
<name>A0A1B9GAN5_9TREE</name>
<dbReference type="KEGG" id="kbi:30207338"/>
<feature type="compositionally biased region" description="Pro residues" evidence="5">
    <location>
        <begin position="550"/>
        <end position="560"/>
    </location>
</feature>
<feature type="compositionally biased region" description="Polar residues" evidence="5">
    <location>
        <begin position="394"/>
        <end position="419"/>
    </location>
</feature>
<feature type="compositionally biased region" description="Basic and acidic residues" evidence="5">
    <location>
        <begin position="213"/>
        <end position="245"/>
    </location>
</feature>
<dbReference type="Pfam" id="PF13639">
    <property type="entry name" value="zf-RING_2"/>
    <property type="match status" value="1"/>
</dbReference>
<reference evidence="7" key="1">
    <citation type="submission" date="2013-07" db="EMBL/GenBank/DDBJ databases">
        <title>The Genome Sequence of Cryptococcus bestiolae CBS10118.</title>
        <authorList>
            <consortium name="The Broad Institute Genome Sequencing Platform"/>
            <person name="Cuomo C."/>
            <person name="Litvintseva A."/>
            <person name="Chen Y."/>
            <person name="Heitman J."/>
            <person name="Sun S."/>
            <person name="Springer D."/>
            <person name="Dromer F."/>
            <person name="Young S.K."/>
            <person name="Zeng Q."/>
            <person name="Gargeya S."/>
            <person name="Fitzgerald M."/>
            <person name="Abouelleil A."/>
            <person name="Alvarado L."/>
            <person name="Berlin A.M."/>
            <person name="Chapman S.B."/>
            <person name="Dewar J."/>
            <person name="Goldberg J."/>
            <person name="Griggs A."/>
            <person name="Gujja S."/>
            <person name="Hansen M."/>
            <person name="Howarth C."/>
            <person name="Imamovic A."/>
            <person name="Larimer J."/>
            <person name="McCowan C."/>
            <person name="Murphy C."/>
            <person name="Pearson M."/>
            <person name="Priest M."/>
            <person name="Roberts A."/>
            <person name="Saif S."/>
            <person name="Shea T."/>
            <person name="Sykes S."/>
            <person name="Wortman J."/>
            <person name="Nusbaum C."/>
            <person name="Birren B."/>
        </authorList>
    </citation>
    <scope>NUCLEOTIDE SEQUENCE [LARGE SCALE GENOMIC DNA]</scope>
    <source>
        <strain evidence="7">CBS 10118</strain>
    </source>
</reference>
<keyword evidence="3" id="KW-0862">Zinc</keyword>
<dbReference type="SMART" id="SM00184">
    <property type="entry name" value="RING"/>
    <property type="match status" value="1"/>
</dbReference>
<evidence type="ECO:0000256" key="4">
    <source>
        <dbReference type="PROSITE-ProRule" id="PRU00175"/>
    </source>
</evidence>
<accession>A0A1B9GAN5</accession>
<proteinExistence type="predicted"/>
<dbReference type="PANTHER" id="PTHR15710:SF74">
    <property type="entry name" value="RING-TYPE E3 UBIQUITIN TRANSFERASE-RELATED"/>
    <property type="match status" value="1"/>
</dbReference>
<dbReference type="Gene3D" id="3.30.40.10">
    <property type="entry name" value="Zinc/RING finger domain, C3HC4 (zinc finger)"/>
    <property type="match status" value="1"/>
</dbReference>
<evidence type="ECO:0000256" key="5">
    <source>
        <dbReference type="SAM" id="MobiDB-lite"/>
    </source>
</evidence>
<dbReference type="AlphaFoldDB" id="A0A1B9GAN5"/>
<dbReference type="STRING" id="1296100.A0A1B9GAN5"/>
<dbReference type="EMBL" id="CP144542">
    <property type="protein sequence ID" value="WVW82224.1"/>
    <property type="molecule type" value="Genomic_DNA"/>
</dbReference>
<dbReference type="RefSeq" id="XP_019049158.1">
    <property type="nucleotide sequence ID" value="XM_019189596.1"/>
</dbReference>
<evidence type="ECO:0000313" key="7">
    <source>
        <dbReference type="EMBL" id="OCF28088.1"/>
    </source>
</evidence>
<dbReference type="VEuPathDB" id="FungiDB:I302_02939"/>
<dbReference type="GeneID" id="30207338"/>
<feature type="domain" description="RING-type" evidence="6">
    <location>
        <begin position="198"/>
        <end position="277"/>
    </location>
</feature>
<keyword evidence="1" id="KW-0479">Metal-binding</keyword>
<dbReference type="PROSITE" id="PS50089">
    <property type="entry name" value="ZF_RING_2"/>
    <property type="match status" value="1"/>
</dbReference>
<feature type="compositionally biased region" description="Low complexity" evidence="5">
    <location>
        <begin position="498"/>
        <end position="526"/>
    </location>
</feature>
<feature type="compositionally biased region" description="Low complexity" evidence="5">
    <location>
        <begin position="422"/>
        <end position="437"/>
    </location>
</feature>
<dbReference type="GO" id="GO:0008270">
    <property type="term" value="F:zinc ion binding"/>
    <property type="evidence" value="ECO:0007669"/>
    <property type="project" value="UniProtKB-KW"/>
</dbReference>
<dbReference type="InterPro" id="IPR013083">
    <property type="entry name" value="Znf_RING/FYVE/PHD"/>
</dbReference>
<feature type="compositionally biased region" description="Polar residues" evidence="5">
    <location>
        <begin position="85"/>
        <end position="94"/>
    </location>
</feature>
<evidence type="ECO:0000256" key="2">
    <source>
        <dbReference type="ARBA" id="ARBA00022771"/>
    </source>
</evidence>
<feature type="compositionally biased region" description="Basic and acidic residues" evidence="5">
    <location>
        <begin position="529"/>
        <end position="540"/>
    </location>
</feature>
<feature type="compositionally biased region" description="Polar residues" evidence="5">
    <location>
        <begin position="10"/>
        <end position="50"/>
    </location>
</feature>
<dbReference type="CDD" id="cd16454">
    <property type="entry name" value="RING-H2_PA-TM-RING"/>
    <property type="match status" value="1"/>
</dbReference>
<feature type="region of interest" description="Disordered" evidence="5">
    <location>
        <begin position="284"/>
        <end position="567"/>
    </location>
</feature>
<feature type="compositionally biased region" description="Polar residues" evidence="5">
    <location>
        <begin position="589"/>
        <end position="599"/>
    </location>
</feature>
<feature type="compositionally biased region" description="Low complexity" evidence="5">
    <location>
        <begin position="115"/>
        <end position="126"/>
    </location>
</feature>
<reference evidence="8" key="2">
    <citation type="submission" date="2013-07" db="EMBL/GenBank/DDBJ databases">
        <authorList>
            <consortium name="The Broad Institute Genome Sequencing Platform"/>
            <person name="Cuomo C."/>
            <person name="Litvintseva A."/>
            <person name="Chen Y."/>
            <person name="Heitman J."/>
            <person name="Sun S."/>
            <person name="Springer D."/>
            <person name="Dromer F."/>
            <person name="Young S.K."/>
            <person name="Zeng Q."/>
            <person name="Gargeya S."/>
            <person name="Fitzgerald M."/>
            <person name="Abouelleil A."/>
            <person name="Alvarado L."/>
            <person name="Berlin A.M."/>
            <person name="Chapman S.B."/>
            <person name="Dewar J."/>
            <person name="Goldberg J."/>
            <person name="Griggs A."/>
            <person name="Gujja S."/>
            <person name="Hansen M."/>
            <person name="Howarth C."/>
            <person name="Imamovic A."/>
            <person name="Larimer J."/>
            <person name="McCowan C."/>
            <person name="Murphy C."/>
            <person name="Pearson M."/>
            <person name="Priest M."/>
            <person name="Roberts A."/>
            <person name="Saif S."/>
            <person name="Shea T."/>
            <person name="Sykes S."/>
            <person name="Wortman J."/>
            <person name="Nusbaum C."/>
            <person name="Birren B."/>
        </authorList>
    </citation>
    <scope>NUCLEOTIDE SEQUENCE</scope>
    <source>
        <strain evidence="8">CBS 10118</strain>
    </source>
</reference>
<reference evidence="7" key="3">
    <citation type="submission" date="2014-01" db="EMBL/GenBank/DDBJ databases">
        <title>Evolution of pathogenesis and genome organization in the Tremellales.</title>
        <authorList>
            <person name="Cuomo C."/>
            <person name="Litvintseva A."/>
            <person name="Heitman J."/>
            <person name="Chen Y."/>
            <person name="Sun S."/>
            <person name="Springer D."/>
            <person name="Dromer F."/>
            <person name="Young S."/>
            <person name="Zeng Q."/>
            <person name="Chapman S."/>
            <person name="Gujja S."/>
            <person name="Saif S."/>
            <person name="Birren B."/>
        </authorList>
    </citation>
    <scope>NUCLEOTIDE SEQUENCE</scope>
    <source>
        <strain evidence="7">CBS 10118</strain>
    </source>
</reference>
<sequence length="784" mass="83825">MSSPPPNNIDPHNNQPTSSNEGSQSPQTNNEGSSSTSAPQHHSPLPSISFSIAMPGPVPPAPTEGQNPQPSGEGANQPPNEERNNGQPGSQFLWTFTIRPDDPPPAPPGESTSDEGNAQNGEGQQQRPRPTSQAPPWIFPPFLNFFMPLRTEPQPNPEKAAELLRSLPTVGRRLLMRVDRIVAAQETDVLPEEKGWKCGVCLEGLSAEEEEDTKDKGKEKEQDDSREMKIDGAEGEGAKADEKKNGTGVKALPCNHLFHEECLQPWFTTKHTCPSCRLDLDPLQTLNSPTTHTDTPRPGQTGSGRRSPHPYARNPTATSNTPSTEANATAETGNTGEAGSRRLFNPGAVPGTIPSVGLSEMGNPAEDDRPTITFIFSGSPPPGFNLPGMPPRPTTQAPSSAEPNAQPTGSLAPNSNLQGDNPEAPGQAETTTTQGGTDNTSQPAPSTPGSGSLFDVPTFFSSPLPMGSRASPSPAPDLPSLIHPIPPTLPATVPPPSSSQAEQPSSALPLSPTTIPAPPAASNASTDHTLGDRPRPERRPHITIIRRTPSPAPGGLPPPGAGLGLGNLPLPPFLFPNIPPGFLGPHPGQINNNGNNPSTDAVAPPHRQGTPTPAPAPFVLQSLESWTEEREKSLGWRCDALECIFAPPTSEDEDVEMAEDNNPDEVEGDKEMLSIYSTLQLPLTSDQEREEEKDGKFVLMACPHKWHRKCLEISERSSGRLFGGEGEDDGRIWVRCEKCRKDGWVRSKAQQKEVVACDAHGEEGGEDDEEYAPSEREVENLVNY</sequence>